<dbReference type="EMBL" id="JAWDGP010002122">
    <property type="protein sequence ID" value="KAK3785556.1"/>
    <property type="molecule type" value="Genomic_DNA"/>
</dbReference>
<organism evidence="2 3">
    <name type="scientific">Elysia crispata</name>
    <name type="common">lettuce slug</name>
    <dbReference type="NCBI Taxonomy" id="231223"/>
    <lineage>
        <taxon>Eukaryota</taxon>
        <taxon>Metazoa</taxon>
        <taxon>Spiralia</taxon>
        <taxon>Lophotrochozoa</taxon>
        <taxon>Mollusca</taxon>
        <taxon>Gastropoda</taxon>
        <taxon>Heterobranchia</taxon>
        <taxon>Euthyneura</taxon>
        <taxon>Panpulmonata</taxon>
        <taxon>Sacoglossa</taxon>
        <taxon>Placobranchoidea</taxon>
        <taxon>Plakobranchidae</taxon>
        <taxon>Elysia</taxon>
    </lineage>
</organism>
<evidence type="ECO:0000256" key="1">
    <source>
        <dbReference type="SAM" id="MobiDB-lite"/>
    </source>
</evidence>
<gene>
    <name evidence="2" type="ORF">RRG08_057410</name>
</gene>
<feature type="region of interest" description="Disordered" evidence="1">
    <location>
        <begin position="21"/>
        <end position="75"/>
    </location>
</feature>
<accession>A0AAE1AE39</accession>
<reference evidence="2" key="1">
    <citation type="journal article" date="2023" name="G3 (Bethesda)">
        <title>A reference genome for the long-term kleptoplast-retaining sea slug Elysia crispata morphotype clarki.</title>
        <authorList>
            <person name="Eastman K.E."/>
            <person name="Pendleton A.L."/>
            <person name="Shaikh M.A."/>
            <person name="Suttiyut T."/>
            <person name="Ogas R."/>
            <person name="Tomko P."/>
            <person name="Gavelis G."/>
            <person name="Widhalm J.R."/>
            <person name="Wisecaver J.H."/>
        </authorList>
    </citation>
    <scope>NUCLEOTIDE SEQUENCE</scope>
    <source>
        <strain evidence="2">ECLA1</strain>
    </source>
</reference>
<keyword evidence="3" id="KW-1185">Reference proteome</keyword>
<protein>
    <submittedName>
        <fullName evidence="2">Uncharacterized protein</fullName>
    </submittedName>
</protein>
<dbReference type="AlphaFoldDB" id="A0AAE1AE39"/>
<evidence type="ECO:0000313" key="3">
    <source>
        <dbReference type="Proteomes" id="UP001283361"/>
    </source>
</evidence>
<sequence length="128" mass="14516">MVESVGKLRLKEVLDRSACTLGELPVKGRQDNNSSNNIRREGRRRVGRYGMEDWRGRSPRLGRGRSRPGESEDKINDWVTDFPEFSVRQPLTAGRQSYTHQKHIIINISSAHAPCRDAQTPASFAFPP</sequence>
<dbReference type="Proteomes" id="UP001283361">
    <property type="component" value="Unassembled WGS sequence"/>
</dbReference>
<evidence type="ECO:0000313" key="2">
    <source>
        <dbReference type="EMBL" id="KAK3785556.1"/>
    </source>
</evidence>
<proteinExistence type="predicted"/>
<comment type="caution">
    <text evidence="2">The sequence shown here is derived from an EMBL/GenBank/DDBJ whole genome shotgun (WGS) entry which is preliminary data.</text>
</comment>
<feature type="compositionally biased region" description="Basic residues" evidence="1">
    <location>
        <begin position="57"/>
        <end position="66"/>
    </location>
</feature>
<name>A0AAE1AE39_9GAST</name>